<feature type="domain" description="Prolow-density lipoprotein receptor-related protein 1-like beta-propeller" evidence="3">
    <location>
        <begin position="41"/>
        <end position="310"/>
    </location>
</feature>
<accession>A0ABS1T585</accession>
<dbReference type="RefSeq" id="WP_202746918.1">
    <property type="nucleotide sequence ID" value="NZ_JAESWC010000001.1"/>
</dbReference>
<dbReference type="PROSITE" id="PS51257">
    <property type="entry name" value="PROKAR_LIPOPROTEIN"/>
    <property type="match status" value="1"/>
</dbReference>
<feature type="region of interest" description="Disordered" evidence="1">
    <location>
        <begin position="340"/>
        <end position="363"/>
    </location>
</feature>
<dbReference type="SUPFAM" id="SSF69304">
    <property type="entry name" value="Tricorn protease N-terminal domain"/>
    <property type="match status" value="2"/>
</dbReference>
<comment type="caution">
    <text evidence="4">The sequence shown here is derived from an EMBL/GenBank/DDBJ whole genome shotgun (WGS) entry which is preliminary data.</text>
</comment>
<evidence type="ECO:0000256" key="1">
    <source>
        <dbReference type="SAM" id="MobiDB-lite"/>
    </source>
</evidence>
<dbReference type="PANTHER" id="PTHR32256:SF17">
    <property type="entry name" value="EGF-LIKE DOMAIN-CONTAINING PROTEIN"/>
    <property type="match status" value="1"/>
</dbReference>
<reference evidence="4 5" key="1">
    <citation type="submission" date="2021-01" db="EMBL/GenBank/DDBJ databases">
        <title>Genome public.</title>
        <authorList>
            <person name="Liu C."/>
            <person name="Sun Q."/>
        </authorList>
    </citation>
    <scope>NUCLEOTIDE SEQUENCE [LARGE SCALE GENOMIC DNA]</scope>
    <source>
        <strain evidence="4 5">YIM B02515</strain>
    </source>
</reference>
<feature type="compositionally biased region" description="Basic and acidic residues" evidence="1">
    <location>
        <begin position="340"/>
        <end position="354"/>
    </location>
</feature>
<dbReference type="InterPro" id="IPR011042">
    <property type="entry name" value="6-blade_b-propeller_TolB-like"/>
</dbReference>
<organism evidence="4 5">
    <name type="scientific">Clostridium rhizosphaerae</name>
    <dbReference type="NCBI Taxonomy" id="2803861"/>
    <lineage>
        <taxon>Bacteria</taxon>
        <taxon>Bacillati</taxon>
        <taxon>Bacillota</taxon>
        <taxon>Clostridia</taxon>
        <taxon>Eubacteriales</taxon>
        <taxon>Clostridiaceae</taxon>
        <taxon>Clostridium</taxon>
    </lineage>
</organism>
<evidence type="ECO:0000256" key="2">
    <source>
        <dbReference type="SAM" id="SignalP"/>
    </source>
</evidence>
<evidence type="ECO:0000259" key="3">
    <source>
        <dbReference type="Pfam" id="PF16472"/>
    </source>
</evidence>
<dbReference type="InterPro" id="IPR032485">
    <property type="entry name" value="LRP1-like_beta_prop"/>
</dbReference>
<protein>
    <submittedName>
        <fullName evidence="4">DUF5050 domain-containing protein</fullName>
    </submittedName>
</protein>
<sequence>MKGRKIISFLISTILILGLLAGCSSSKTTTSGSAAESKVGNTGGNITNRGVIAKQGDWIYYCNFSDNRKLYKIKTDGTEKTKLNDDHSTYINVLGDWVYYTSGSSAGTYGGKLYKIKTDGSGKTKLSDNEAGYINISSDWIYYSNYDDMDKLYKIKTDGTKKTKLSDNRAWYINISGDWIYYSKIVNNRGQLYKIKTDGSKDTKLNEDAQYVNVVDDWIYYMTNYTRNNPGGKEGGNLSRMKIDGTGETKINDNQSDYINISGDWIFYANYNDMGKLYKIKTDGTEKTKLNDDMPENISVAGDWIYYKVFTGGVGGGTLYKIKLDGSEKTSIGLPKEEVKKETDIQAAQSKEDNSGSSVEQDQQQSYKKYINDRFGFSIEYPGTFVVKLTPDNNDGIVLSSKDGSAELTVSGINNVLDETVTSNYNKLLQAHSDAAYKTQQNNWHIVSWIEGDKIVYQKTVVGNGSINTFIIKYPLSQKDSYNSIVSHVNSTFKTPGIDSAH</sequence>
<feature type="signal peptide" evidence="2">
    <location>
        <begin position="1"/>
        <end position="21"/>
    </location>
</feature>
<evidence type="ECO:0000313" key="5">
    <source>
        <dbReference type="Proteomes" id="UP000632377"/>
    </source>
</evidence>
<feature type="chain" id="PRO_5046384838" evidence="2">
    <location>
        <begin position="22"/>
        <end position="502"/>
    </location>
</feature>
<dbReference type="Pfam" id="PF16472">
    <property type="entry name" value="DUF5050"/>
    <property type="match status" value="1"/>
</dbReference>
<dbReference type="Proteomes" id="UP000632377">
    <property type="component" value="Unassembled WGS sequence"/>
</dbReference>
<dbReference type="PANTHER" id="PTHR32256">
    <property type="match status" value="1"/>
</dbReference>
<proteinExistence type="predicted"/>
<gene>
    <name evidence="4" type="ORF">JK636_00715</name>
</gene>
<keyword evidence="2" id="KW-0732">Signal</keyword>
<dbReference type="InterPro" id="IPR053369">
    <property type="entry name" value="SrfA-induced_signal"/>
</dbReference>
<dbReference type="EMBL" id="JAESWC010000001">
    <property type="protein sequence ID" value="MBL4934272.1"/>
    <property type="molecule type" value="Genomic_DNA"/>
</dbReference>
<evidence type="ECO:0000313" key="4">
    <source>
        <dbReference type="EMBL" id="MBL4934272.1"/>
    </source>
</evidence>
<keyword evidence="5" id="KW-1185">Reference proteome</keyword>
<name>A0ABS1T585_9CLOT</name>
<dbReference type="Gene3D" id="2.120.10.30">
    <property type="entry name" value="TolB, C-terminal domain"/>
    <property type="match status" value="1"/>
</dbReference>